<accession>A0A1R3HZ98</accession>
<dbReference type="EMBL" id="AWWV01010993">
    <property type="protein sequence ID" value="OMO75673.1"/>
    <property type="molecule type" value="Genomic_DNA"/>
</dbReference>
<proteinExistence type="predicted"/>
<dbReference type="Proteomes" id="UP000188268">
    <property type="component" value="Unassembled WGS sequence"/>
</dbReference>
<organism evidence="1 2">
    <name type="scientific">Corchorus capsularis</name>
    <name type="common">Jute</name>
    <dbReference type="NCBI Taxonomy" id="210143"/>
    <lineage>
        <taxon>Eukaryota</taxon>
        <taxon>Viridiplantae</taxon>
        <taxon>Streptophyta</taxon>
        <taxon>Embryophyta</taxon>
        <taxon>Tracheophyta</taxon>
        <taxon>Spermatophyta</taxon>
        <taxon>Magnoliopsida</taxon>
        <taxon>eudicotyledons</taxon>
        <taxon>Gunneridae</taxon>
        <taxon>Pentapetalae</taxon>
        <taxon>rosids</taxon>
        <taxon>malvids</taxon>
        <taxon>Malvales</taxon>
        <taxon>Malvaceae</taxon>
        <taxon>Grewioideae</taxon>
        <taxon>Apeibeae</taxon>
        <taxon>Corchorus</taxon>
    </lineage>
</organism>
<name>A0A1R3HZ98_COCAP</name>
<evidence type="ECO:0000313" key="1">
    <source>
        <dbReference type="EMBL" id="OMO75673.1"/>
    </source>
</evidence>
<evidence type="ECO:0000313" key="2">
    <source>
        <dbReference type="Proteomes" id="UP000188268"/>
    </source>
</evidence>
<dbReference type="Gramene" id="OMO75673">
    <property type="protein sequence ID" value="OMO75673"/>
    <property type="gene ID" value="CCACVL1_16096"/>
</dbReference>
<protein>
    <submittedName>
        <fullName evidence="1">Uncharacterized protein</fullName>
    </submittedName>
</protein>
<dbReference type="OMA" id="LSACYEP"/>
<sequence>MAEPNSPGGRNMNCCPTTTRKGEGGFMNMLCRALGCCGLLSACYEPRTSN</sequence>
<keyword evidence="2" id="KW-1185">Reference proteome</keyword>
<dbReference type="AlphaFoldDB" id="A0A1R3HZ98"/>
<comment type="caution">
    <text evidence="1">The sequence shown here is derived from an EMBL/GenBank/DDBJ whole genome shotgun (WGS) entry which is preliminary data.</text>
</comment>
<gene>
    <name evidence="1" type="ORF">CCACVL1_16096</name>
</gene>
<reference evidence="1 2" key="1">
    <citation type="submission" date="2013-09" db="EMBL/GenBank/DDBJ databases">
        <title>Corchorus capsularis genome sequencing.</title>
        <authorList>
            <person name="Alam M."/>
            <person name="Haque M.S."/>
            <person name="Islam M.S."/>
            <person name="Emdad E.M."/>
            <person name="Islam M.M."/>
            <person name="Ahmed B."/>
            <person name="Halim A."/>
            <person name="Hossen Q.M.M."/>
            <person name="Hossain M.Z."/>
            <person name="Ahmed R."/>
            <person name="Khan M.M."/>
            <person name="Islam R."/>
            <person name="Rashid M.M."/>
            <person name="Khan S.A."/>
            <person name="Rahman M.S."/>
            <person name="Alam M."/>
        </authorList>
    </citation>
    <scope>NUCLEOTIDE SEQUENCE [LARGE SCALE GENOMIC DNA]</scope>
    <source>
        <strain evidence="2">cv. CVL-1</strain>
        <tissue evidence="1">Whole seedling</tissue>
    </source>
</reference>
<dbReference type="OrthoDB" id="983886at2759"/>